<reference evidence="4" key="2">
    <citation type="submission" date="2013-04" db="EMBL/GenBank/DDBJ databases">
        <title>Genomic mechanisms accounting for the adaptation to parasitism in nematode-trapping fungi.</title>
        <authorList>
            <person name="Ahren D.G."/>
        </authorList>
    </citation>
    <scope>NUCLEOTIDE SEQUENCE [LARGE SCALE GENOMIC DNA]</scope>
    <source>
        <strain evidence="4">CBS 200.50</strain>
    </source>
</reference>
<protein>
    <submittedName>
        <fullName evidence="3">Uncharacterized protein</fullName>
    </submittedName>
</protein>
<dbReference type="OrthoDB" id="10593821at2759"/>
<keyword evidence="2" id="KW-0812">Transmembrane</keyword>
<dbReference type="AlphaFoldDB" id="S8C7D2"/>
<reference evidence="3 4" key="1">
    <citation type="journal article" date="2013" name="PLoS Genet.">
        <title>Genomic mechanisms accounting for the adaptation to parasitism in nematode-trapping fungi.</title>
        <authorList>
            <person name="Meerupati T."/>
            <person name="Andersson K.M."/>
            <person name="Friman E."/>
            <person name="Kumar D."/>
            <person name="Tunlid A."/>
            <person name="Ahren D."/>
        </authorList>
    </citation>
    <scope>NUCLEOTIDE SEQUENCE [LARGE SCALE GENOMIC DNA]</scope>
    <source>
        <strain evidence="3 4">CBS 200.50</strain>
    </source>
</reference>
<dbReference type="EMBL" id="AQGS01000071">
    <property type="protein sequence ID" value="EPS43637.1"/>
    <property type="molecule type" value="Genomic_DNA"/>
</dbReference>
<organism evidence="3 4">
    <name type="scientific">Dactylellina haptotyla (strain CBS 200.50)</name>
    <name type="common">Nematode-trapping fungus</name>
    <name type="synonym">Monacrosporium haptotylum</name>
    <dbReference type="NCBI Taxonomy" id="1284197"/>
    <lineage>
        <taxon>Eukaryota</taxon>
        <taxon>Fungi</taxon>
        <taxon>Dikarya</taxon>
        <taxon>Ascomycota</taxon>
        <taxon>Pezizomycotina</taxon>
        <taxon>Orbiliomycetes</taxon>
        <taxon>Orbiliales</taxon>
        <taxon>Orbiliaceae</taxon>
        <taxon>Dactylellina</taxon>
    </lineage>
</organism>
<sequence length="393" mass="43763">MAGKSKWRKFQADTSSGGESDRGIGLKPSPLGSPRQLPPSSKGYDSNGLADYGYQSPRVLLSSNQSGVPRITVTEPTPPIETDTEAELEPIAQLVVIPEIDIKLSYQVPNICIPRSARCWRSLNKAKLCEILGIDDHEYEILSCAFASLLGESPELQDLSLKSTAERKRFVDSLNGMLAGNILGQTVNVHQYWRKIESRVEEEGEAIVGYALYRVAIRVKRDMTTGQYDYLNGLFSIATGDNRSLRFRRFLSPPGPRSYSRQVAPNFPPNAYVLSPQYRQNAPHYQILRFGLRVVRGLFFCCFGVVALHICLAACKILIIASGVDLSTPDCQREQLMGILTEPWNISLGGLLNWVFANNVLGKMVLSGLGFFIGRCWSGIRRTLRILMIFLKL</sequence>
<keyword evidence="4" id="KW-1185">Reference proteome</keyword>
<dbReference type="Proteomes" id="UP000015100">
    <property type="component" value="Unassembled WGS sequence"/>
</dbReference>
<keyword evidence="2" id="KW-0472">Membrane</keyword>
<feature type="region of interest" description="Disordered" evidence="1">
    <location>
        <begin position="1"/>
        <end position="48"/>
    </location>
</feature>
<gene>
    <name evidence="3" type="ORF">H072_2426</name>
</gene>
<feature type="transmembrane region" description="Helical" evidence="2">
    <location>
        <begin position="297"/>
        <end position="320"/>
    </location>
</feature>
<evidence type="ECO:0000313" key="4">
    <source>
        <dbReference type="Proteomes" id="UP000015100"/>
    </source>
</evidence>
<evidence type="ECO:0000256" key="1">
    <source>
        <dbReference type="SAM" id="MobiDB-lite"/>
    </source>
</evidence>
<keyword evidence="2" id="KW-1133">Transmembrane helix</keyword>
<evidence type="ECO:0000256" key="2">
    <source>
        <dbReference type="SAM" id="Phobius"/>
    </source>
</evidence>
<comment type="caution">
    <text evidence="3">The sequence shown here is derived from an EMBL/GenBank/DDBJ whole genome shotgun (WGS) entry which is preliminary data.</text>
</comment>
<proteinExistence type="predicted"/>
<feature type="transmembrane region" description="Helical" evidence="2">
    <location>
        <begin position="360"/>
        <end position="378"/>
    </location>
</feature>
<accession>S8C7D2</accession>
<dbReference type="HOGENOM" id="CLU_702114_0_0_1"/>
<evidence type="ECO:0000313" key="3">
    <source>
        <dbReference type="EMBL" id="EPS43637.1"/>
    </source>
</evidence>
<name>S8C7D2_DACHA</name>